<feature type="region of interest" description="Disordered" evidence="3">
    <location>
        <begin position="153"/>
        <end position="265"/>
    </location>
</feature>
<feature type="compositionally biased region" description="Basic residues" evidence="3">
    <location>
        <begin position="173"/>
        <end position="184"/>
    </location>
</feature>
<feature type="compositionally biased region" description="Polar residues" evidence="3">
    <location>
        <begin position="605"/>
        <end position="616"/>
    </location>
</feature>
<dbReference type="Proteomes" id="UP000479190">
    <property type="component" value="Unassembled WGS sequence"/>
</dbReference>
<feature type="compositionally biased region" description="Basic residues" evidence="3">
    <location>
        <begin position="198"/>
        <end position="221"/>
    </location>
</feature>
<protein>
    <recommendedName>
        <fullName evidence="4">Carboxylesterase type B domain-containing protein</fullName>
    </recommendedName>
</protein>
<evidence type="ECO:0000259" key="4">
    <source>
        <dbReference type="Pfam" id="PF00135"/>
    </source>
</evidence>
<dbReference type="Pfam" id="PF00135">
    <property type="entry name" value="COesterase"/>
    <property type="match status" value="1"/>
</dbReference>
<dbReference type="AlphaFoldDB" id="A0A6H5I2W5"/>
<feature type="region of interest" description="Disordered" evidence="3">
    <location>
        <begin position="827"/>
        <end position="852"/>
    </location>
</feature>
<dbReference type="InterPro" id="IPR002018">
    <property type="entry name" value="CarbesteraseB"/>
</dbReference>
<sequence>MKICKYTRGAWPPCTLRAPTPTSAKKFEDKPISLKTHALVHIRFAISISRLVLSLDRVLCTLVRAAAARVSLQRCYRCEVNTNRSTISNVSPTGRADQPVHRLEGGTIAQPSCARISVAELSPRRYARASASATDAPLAAVAAIEFETDTPGAASRLLSRRGSQSIRTSTGRQQRRRCHHRRPSRGADTRDPSQVRPTARHRRAATSRRSSVGRRFSRSALRRATDRPAPFRTTDHADAMDGGPPLRQVRPGLPAGAAQHGGGDRLDEAQVPEKAAALPAEPERGLPVPEYLRASSEQHFEINSCVCARCVCYFCSAERVMERKRKGTFARGEKNLSLISPRNSSLTDFFSAFQRRDRNFKIFKFTVMYSVFIHQLVKHVNHGKLKAPAICIPARAESEIEIVNENCAHRRVEKATKIFISGRIRACGPYTYGYMRRQLEPGIFDSSRTCATAANDDDSSTPSRAQQQRLAQLDPHAVMHLNYKHTTSGDTRVHVHASSYGYIIYERERTCPLPCEQARRNVDSAAAAAALARHREKDSWQLELWPEKQFGKVPGDGVRARRELRVEQRKSIRRHGAGGLRQRYFRYRQLPIGDFGFLATRNEGRNGQQLRSTGPNSRARLAQGQHRPIRRRSGEHYAARPRHRCGLRQFAAAQPHQRRFVLTNHRVKIHQNFATSRPLHYRSIIHLFITYTCGSIHPAAHVAYALNCPQVSDEELSACLKNRSVQDLLNVKIHKPKFVPAFAPLVDSAVIPDKPGNLMKNAERLSRFDLMYGVTELEKFNLLPGLALLEGLSSARRDEFIRESVKASHELEPELILRKVLEHYGRDAEDERSGSGRGGGGVGSSSGDTRQRNRDLALQVVSDSGIVAPLVATANMHSRANPKSYMYVFSHPKSIRDKLSLDINEQIQRTVHGEELPYVLGIPLSGEGHHLSAAYDRGEALLSKAIMDWWCNFAYSGHTAACGARLSRRGNGLLERGDTAAAAPTQGYRAVDGTAEGGPGEASASGSAGHFRPGVRQSKRTGQCAKSWREFQW</sequence>
<evidence type="ECO:0000256" key="2">
    <source>
        <dbReference type="ARBA" id="ARBA00023180"/>
    </source>
</evidence>
<feature type="compositionally biased region" description="Polar residues" evidence="3">
    <location>
        <begin position="161"/>
        <end position="171"/>
    </location>
</feature>
<feature type="region of interest" description="Disordered" evidence="3">
    <location>
        <begin position="990"/>
        <end position="1023"/>
    </location>
</feature>
<dbReference type="PANTHER" id="PTHR43903">
    <property type="entry name" value="NEUROLIGIN"/>
    <property type="match status" value="1"/>
</dbReference>
<accession>A0A6H5I2W5</accession>
<evidence type="ECO:0000256" key="1">
    <source>
        <dbReference type="ARBA" id="ARBA00005964"/>
    </source>
</evidence>
<dbReference type="InterPro" id="IPR051093">
    <property type="entry name" value="Neuroligin/BSAL"/>
</dbReference>
<feature type="domain" description="Carboxylesterase type B" evidence="4">
    <location>
        <begin position="699"/>
        <end position="958"/>
    </location>
</feature>
<gene>
    <name evidence="5" type="ORF">TBRA_LOCUS4255</name>
</gene>
<feature type="non-terminal residue" evidence="5">
    <location>
        <position position="1033"/>
    </location>
</feature>
<dbReference type="Gene3D" id="3.40.50.1820">
    <property type="entry name" value="alpha/beta hydrolase"/>
    <property type="match status" value="1"/>
</dbReference>
<dbReference type="InterPro" id="IPR029058">
    <property type="entry name" value="AB_hydrolase_fold"/>
</dbReference>
<name>A0A6H5I2W5_9HYME</name>
<dbReference type="SUPFAM" id="SSF53474">
    <property type="entry name" value="alpha/beta-Hydrolases"/>
    <property type="match status" value="1"/>
</dbReference>
<organism evidence="5 6">
    <name type="scientific">Trichogramma brassicae</name>
    <dbReference type="NCBI Taxonomy" id="86971"/>
    <lineage>
        <taxon>Eukaryota</taxon>
        <taxon>Metazoa</taxon>
        <taxon>Ecdysozoa</taxon>
        <taxon>Arthropoda</taxon>
        <taxon>Hexapoda</taxon>
        <taxon>Insecta</taxon>
        <taxon>Pterygota</taxon>
        <taxon>Neoptera</taxon>
        <taxon>Endopterygota</taxon>
        <taxon>Hymenoptera</taxon>
        <taxon>Apocrita</taxon>
        <taxon>Proctotrupomorpha</taxon>
        <taxon>Chalcidoidea</taxon>
        <taxon>Trichogrammatidae</taxon>
        <taxon>Trichogramma</taxon>
    </lineage>
</organism>
<dbReference type="EMBL" id="CADCXV010000674">
    <property type="protein sequence ID" value="CAB0032313.1"/>
    <property type="molecule type" value="Genomic_DNA"/>
</dbReference>
<reference evidence="5 6" key="1">
    <citation type="submission" date="2020-02" db="EMBL/GenBank/DDBJ databases">
        <authorList>
            <person name="Ferguson B K."/>
        </authorList>
    </citation>
    <scope>NUCLEOTIDE SEQUENCE [LARGE SCALE GENOMIC DNA]</scope>
</reference>
<evidence type="ECO:0000313" key="6">
    <source>
        <dbReference type="Proteomes" id="UP000479190"/>
    </source>
</evidence>
<keyword evidence="2" id="KW-0325">Glycoprotein</keyword>
<feature type="compositionally biased region" description="Gly residues" evidence="3">
    <location>
        <begin position="835"/>
        <end position="844"/>
    </location>
</feature>
<evidence type="ECO:0000313" key="5">
    <source>
        <dbReference type="EMBL" id="CAB0032313.1"/>
    </source>
</evidence>
<proteinExistence type="inferred from homology"/>
<keyword evidence="6" id="KW-1185">Reference proteome</keyword>
<evidence type="ECO:0000256" key="3">
    <source>
        <dbReference type="SAM" id="MobiDB-lite"/>
    </source>
</evidence>
<comment type="similarity">
    <text evidence="1">Belongs to the type-B carboxylesterase/lipase family.</text>
</comment>
<feature type="region of interest" description="Disordered" evidence="3">
    <location>
        <begin position="605"/>
        <end position="628"/>
    </location>
</feature>
<dbReference type="OrthoDB" id="3200163at2759"/>